<evidence type="ECO:0000313" key="2">
    <source>
        <dbReference type="Proteomes" id="UP001374584"/>
    </source>
</evidence>
<evidence type="ECO:0000313" key="1">
    <source>
        <dbReference type="EMBL" id="KAK7369129.1"/>
    </source>
</evidence>
<name>A0AAN9NEU6_PHACN</name>
<accession>A0AAN9NEU6</accession>
<dbReference type="EMBL" id="JAYMYR010000004">
    <property type="protein sequence ID" value="KAK7369129.1"/>
    <property type="molecule type" value="Genomic_DNA"/>
</dbReference>
<protein>
    <submittedName>
        <fullName evidence="1">Uncharacterized protein</fullName>
    </submittedName>
</protein>
<gene>
    <name evidence="1" type="ORF">VNO80_11163</name>
</gene>
<reference evidence="1 2" key="1">
    <citation type="submission" date="2024-01" db="EMBL/GenBank/DDBJ databases">
        <title>The genomes of 5 underutilized Papilionoideae crops provide insights into root nodulation and disease resistanc.</title>
        <authorList>
            <person name="Jiang F."/>
        </authorList>
    </citation>
    <scope>NUCLEOTIDE SEQUENCE [LARGE SCALE GENOMIC DNA]</scope>
    <source>
        <strain evidence="1">JINMINGXINNONG_FW02</strain>
        <tissue evidence="1">Leaves</tissue>
    </source>
</reference>
<keyword evidence="2" id="KW-1185">Reference proteome</keyword>
<comment type="caution">
    <text evidence="1">The sequence shown here is derived from an EMBL/GenBank/DDBJ whole genome shotgun (WGS) entry which is preliminary data.</text>
</comment>
<dbReference type="Proteomes" id="UP001374584">
    <property type="component" value="Unassembled WGS sequence"/>
</dbReference>
<sequence length="78" mass="8702">MGPTANFRKKENMRGGNCVWSERGSSEILLSKFTPPPNLHWISSSTILDPSLTSNQGHLFLHPFLPSACPSPHCWKII</sequence>
<dbReference type="AlphaFoldDB" id="A0AAN9NEU6"/>
<organism evidence="1 2">
    <name type="scientific">Phaseolus coccineus</name>
    <name type="common">Scarlet runner bean</name>
    <name type="synonym">Phaseolus multiflorus</name>
    <dbReference type="NCBI Taxonomy" id="3886"/>
    <lineage>
        <taxon>Eukaryota</taxon>
        <taxon>Viridiplantae</taxon>
        <taxon>Streptophyta</taxon>
        <taxon>Embryophyta</taxon>
        <taxon>Tracheophyta</taxon>
        <taxon>Spermatophyta</taxon>
        <taxon>Magnoliopsida</taxon>
        <taxon>eudicotyledons</taxon>
        <taxon>Gunneridae</taxon>
        <taxon>Pentapetalae</taxon>
        <taxon>rosids</taxon>
        <taxon>fabids</taxon>
        <taxon>Fabales</taxon>
        <taxon>Fabaceae</taxon>
        <taxon>Papilionoideae</taxon>
        <taxon>50 kb inversion clade</taxon>
        <taxon>NPAAA clade</taxon>
        <taxon>indigoferoid/millettioid clade</taxon>
        <taxon>Phaseoleae</taxon>
        <taxon>Phaseolus</taxon>
    </lineage>
</organism>
<proteinExistence type="predicted"/>